<feature type="domain" description="Phospholipase C/D" evidence="1">
    <location>
        <begin position="28"/>
        <end position="138"/>
    </location>
</feature>
<dbReference type="InterPro" id="IPR008947">
    <property type="entry name" value="PLipase_C/P1_nuclease_dom_sf"/>
</dbReference>
<sequence length="189" mass="21530">MRFIILAAVLILAASQIQGAHAWSIKNHHEIAESVYHAMPEDVRSKLSLDEMKNGADDPDTVFFDFKYHTYPYTTQKASFWLNQGKISYESGNYRYASYCFGVASHYISDGVCGPHTSGGSSRYFHTLYELRAMMIKPGMAYTEGETHEEAAILWRKWVLEGDDRYISDALDMACGLSYREIMNSIGYF</sequence>
<dbReference type="InterPro" id="IPR029002">
    <property type="entry name" value="PLPC/GPLD1"/>
</dbReference>
<reference evidence="2 4" key="2">
    <citation type="submission" date="2023-12" db="EMBL/GenBank/DDBJ databases">
        <title>Phenotypic and Genomic Characterization of Methanothermobacter wolfeii Strain BSEL, a CO2-Capturing Archaeon with Minimal Nutrient Requirements.</title>
        <authorList>
            <person name="Ale Enriquez F."/>
            <person name="Ahring B.K."/>
        </authorList>
    </citation>
    <scope>NUCLEOTIDE SEQUENCE [LARGE SCALE GENOMIC DNA]</scope>
    <source>
        <strain evidence="2 4">BSEL-1</strain>
    </source>
</reference>
<keyword evidence="4" id="KW-1185">Reference proteome</keyword>
<reference evidence="3" key="1">
    <citation type="submission" date="2022-09" db="EMBL/GenBank/DDBJ databases">
        <title>Characterization of three MwoI isoschizomers from sequenced genome and metagenomes.</title>
        <authorList>
            <person name="Fomenkov A."/>
            <person name="Xu S.Y."/>
            <person name="Roberts R.J."/>
        </authorList>
    </citation>
    <scope>NUCLEOTIDE SEQUENCE</scope>
    <source>
        <strain evidence="3">DSM 2970</strain>
    </source>
</reference>
<gene>
    <name evidence="3" type="ORF">N5910_02785</name>
    <name evidence="2" type="ORF">U2150_08710</name>
</gene>
<evidence type="ECO:0000259" key="1">
    <source>
        <dbReference type="Pfam" id="PF00882"/>
    </source>
</evidence>
<dbReference type="GeneID" id="75106143"/>
<dbReference type="Gene3D" id="1.10.575.10">
    <property type="entry name" value="P1 Nuclease"/>
    <property type="match status" value="1"/>
</dbReference>
<name>A0A9E7RVN0_METWO</name>
<organism evidence="3">
    <name type="scientific">Methanothermobacter wolfeii</name>
    <name type="common">Methanobacterium wolfei</name>
    <dbReference type="NCBI Taxonomy" id="145261"/>
    <lineage>
        <taxon>Archaea</taxon>
        <taxon>Methanobacteriati</taxon>
        <taxon>Methanobacteriota</taxon>
        <taxon>Methanomada group</taxon>
        <taxon>Methanobacteria</taxon>
        <taxon>Methanobacteriales</taxon>
        <taxon>Methanobacteriaceae</taxon>
        <taxon>Methanothermobacter</taxon>
    </lineage>
</organism>
<protein>
    <submittedName>
        <fullName evidence="3">Zinc dependent phospholipase C family protein</fullName>
    </submittedName>
</protein>
<dbReference type="AlphaFoldDB" id="A0A9E7RVN0"/>
<evidence type="ECO:0000313" key="2">
    <source>
        <dbReference type="EMBL" id="MEJ8543569.1"/>
    </source>
</evidence>
<dbReference type="EMBL" id="CP104550">
    <property type="protein sequence ID" value="UXH32232.1"/>
    <property type="molecule type" value="Genomic_DNA"/>
</dbReference>
<dbReference type="GeneID" id="58978178"/>
<dbReference type="SUPFAM" id="SSF48537">
    <property type="entry name" value="Phospholipase C/P1 nuclease"/>
    <property type="match status" value="1"/>
</dbReference>
<evidence type="ECO:0000313" key="4">
    <source>
        <dbReference type="Proteomes" id="UP001369247"/>
    </source>
</evidence>
<accession>A0A9E7RVN0</accession>
<evidence type="ECO:0000313" key="3">
    <source>
        <dbReference type="EMBL" id="UXH32232.1"/>
    </source>
</evidence>
<dbReference type="RefSeq" id="WP_074358620.1">
    <property type="nucleotide sequence ID" value="NZ_CP104550.1"/>
</dbReference>
<dbReference type="EMBL" id="JAXUHJ010000014">
    <property type="protein sequence ID" value="MEJ8543569.1"/>
    <property type="molecule type" value="Genomic_DNA"/>
</dbReference>
<proteinExistence type="predicted"/>
<dbReference type="GO" id="GO:0016788">
    <property type="term" value="F:hydrolase activity, acting on ester bonds"/>
    <property type="evidence" value="ECO:0007669"/>
    <property type="project" value="InterPro"/>
</dbReference>
<dbReference type="Proteomes" id="UP001065373">
    <property type="component" value="Chromosome"/>
</dbReference>
<dbReference type="SMR" id="A0A9E7RVN0"/>
<dbReference type="KEGG" id="mwo:MWSIV6_0525"/>
<dbReference type="Pfam" id="PF00882">
    <property type="entry name" value="Zn_dep_PLPC"/>
    <property type="match status" value="1"/>
</dbReference>
<dbReference type="Proteomes" id="UP001369247">
    <property type="component" value="Unassembled WGS sequence"/>
</dbReference>